<protein>
    <submittedName>
        <fullName evidence="3">Hemerythrin domain-containing protein</fullName>
    </submittedName>
</protein>
<organism evidence="3 4">
    <name type="scientific">Caulobacter segnis</name>
    <dbReference type="NCBI Taxonomy" id="88688"/>
    <lineage>
        <taxon>Bacteria</taxon>
        <taxon>Pseudomonadati</taxon>
        <taxon>Pseudomonadota</taxon>
        <taxon>Alphaproteobacteria</taxon>
        <taxon>Caulobacterales</taxon>
        <taxon>Caulobacteraceae</taxon>
        <taxon>Caulobacter</taxon>
    </lineage>
</organism>
<dbReference type="Pfam" id="PF01814">
    <property type="entry name" value="Hemerythrin"/>
    <property type="match status" value="1"/>
</dbReference>
<dbReference type="EMBL" id="CP027850">
    <property type="protein sequence ID" value="AVQ00543.1"/>
    <property type="molecule type" value="Genomic_DNA"/>
</dbReference>
<sequence length="225" mass="24631">MSLVDKVLAAITPPETDETRAEATAKAREAAGAGDWLSMALDHHAQIRSAFERASSAVSPEDRLAAMRALATVLNGHSLAEEVVLYPALAKAGEKTHATLAYTEQTTAKMQMAELERIDAADEAWRDKLEHIRGAVLHHMFEEEGTWFLELKEKAPDQDFLTRRFAEEYRRYAFGVEAAAAPETRSFASADDDLADDDLEVIGRNDAGPLQTGGDTGETYQKPLG</sequence>
<evidence type="ECO:0000256" key="1">
    <source>
        <dbReference type="SAM" id="MobiDB-lite"/>
    </source>
</evidence>
<proteinExistence type="predicted"/>
<dbReference type="PANTHER" id="PTHR35585:SF1">
    <property type="entry name" value="HHE DOMAIN PROTEIN (AFU_ORTHOLOGUE AFUA_4G00730)"/>
    <property type="match status" value="1"/>
</dbReference>
<reference evidence="3 4" key="1">
    <citation type="journal article" date="2015" name="Biotechnol. Bioeng.">
        <title>Genome sequence and phenotypic characterization of Caulobacter segnis.</title>
        <authorList>
            <person name="Patel S."/>
            <person name="Fletcher B."/>
            <person name="Scott D.C."/>
            <person name="Ely B."/>
        </authorList>
    </citation>
    <scope>NUCLEOTIDE SEQUENCE [LARGE SCALE GENOMIC DNA]</scope>
    <source>
        <strain evidence="3 4">TK0059</strain>
    </source>
</reference>
<evidence type="ECO:0000259" key="2">
    <source>
        <dbReference type="Pfam" id="PF01814"/>
    </source>
</evidence>
<dbReference type="Proteomes" id="UP000240527">
    <property type="component" value="Chromosome"/>
</dbReference>
<feature type="region of interest" description="Disordered" evidence="1">
    <location>
        <begin position="203"/>
        <end position="225"/>
    </location>
</feature>
<evidence type="ECO:0000313" key="3">
    <source>
        <dbReference type="EMBL" id="AVQ00543.1"/>
    </source>
</evidence>
<evidence type="ECO:0000313" key="4">
    <source>
        <dbReference type="Proteomes" id="UP000240527"/>
    </source>
</evidence>
<dbReference type="PANTHER" id="PTHR35585">
    <property type="entry name" value="HHE DOMAIN PROTEIN (AFU_ORTHOLOGUE AFUA_4G00730)"/>
    <property type="match status" value="1"/>
</dbReference>
<name>A0ABM6TBY8_9CAUL</name>
<dbReference type="RefSeq" id="WP_013077365.1">
    <property type="nucleotide sequence ID" value="NZ_CP027850.1"/>
</dbReference>
<dbReference type="InterPro" id="IPR012312">
    <property type="entry name" value="Hemerythrin-like"/>
</dbReference>
<gene>
    <name evidence="3" type="ORF">B7G68_00900</name>
</gene>
<dbReference type="Gene3D" id="1.20.120.520">
    <property type="entry name" value="nmb1532 protein domain like"/>
    <property type="match status" value="1"/>
</dbReference>
<keyword evidence="4" id="KW-1185">Reference proteome</keyword>
<accession>A0ABM6TBY8</accession>
<feature type="domain" description="Hemerythrin-like" evidence="2">
    <location>
        <begin position="42"/>
        <end position="148"/>
    </location>
</feature>